<reference evidence="3 4" key="1">
    <citation type="submission" date="2018-10" db="EMBL/GenBank/DDBJ databases">
        <title>Genomic Encyclopedia of Archaeal and Bacterial Type Strains, Phase II (KMG-II): from individual species to whole genera.</title>
        <authorList>
            <person name="Goeker M."/>
        </authorList>
    </citation>
    <scope>NUCLEOTIDE SEQUENCE [LARGE SCALE GENOMIC DNA]</scope>
    <source>
        <strain evidence="3 4">DSM 14954</strain>
    </source>
</reference>
<feature type="domain" description="Putative zinc-finger" evidence="2">
    <location>
        <begin position="12"/>
        <end position="40"/>
    </location>
</feature>
<evidence type="ECO:0000313" key="3">
    <source>
        <dbReference type="EMBL" id="RKQ90340.1"/>
    </source>
</evidence>
<organism evidence="3 4">
    <name type="scientific">Solirubrobacter pauli</name>
    <dbReference type="NCBI Taxonomy" id="166793"/>
    <lineage>
        <taxon>Bacteria</taxon>
        <taxon>Bacillati</taxon>
        <taxon>Actinomycetota</taxon>
        <taxon>Thermoleophilia</taxon>
        <taxon>Solirubrobacterales</taxon>
        <taxon>Solirubrobacteraceae</taxon>
        <taxon>Solirubrobacter</taxon>
    </lineage>
</organism>
<proteinExistence type="predicted"/>
<evidence type="ECO:0000256" key="1">
    <source>
        <dbReference type="SAM" id="Phobius"/>
    </source>
</evidence>
<evidence type="ECO:0000313" key="4">
    <source>
        <dbReference type="Proteomes" id="UP000278962"/>
    </source>
</evidence>
<feature type="transmembrane region" description="Helical" evidence="1">
    <location>
        <begin position="161"/>
        <end position="182"/>
    </location>
</feature>
<dbReference type="RefSeq" id="WP_121246807.1">
    <property type="nucleotide sequence ID" value="NZ_RBIL01000001.1"/>
</dbReference>
<keyword evidence="1" id="KW-0812">Transmembrane</keyword>
<evidence type="ECO:0000259" key="2">
    <source>
        <dbReference type="Pfam" id="PF13490"/>
    </source>
</evidence>
<accession>A0A660L8T7</accession>
<dbReference type="AlphaFoldDB" id="A0A660L8T7"/>
<sequence length="274" mass="27704">MSTSEWHVDPGLLAAYARGAVDDADAFSVEAHVVACASCQTLAGTVLSADRLQATWLDVVDTLDAPTPGLVERVLSTLGVAPHVARLLAATTSLTASWLGAITVALAVAVLGAYQGERGLALFLCVAALAPVAGVAATFTRGIDPTHELGVAAPMSGMRLLLLRTVAVVGATLVLTVAGALALPELSWTAAAWLLPALGLTLTSLALATYLPHTTAFAVVAGVWLAATIASAVRPGDALAAFDGGAQLVFGALIAVGGAVLVRRREALDGWSAR</sequence>
<dbReference type="InterPro" id="IPR041916">
    <property type="entry name" value="Anti_sigma_zinc_sf"/>
</dbReference>
<keyword evidence="1" id="KW-0472">Membrane</keyword>
<feature type="transmembrane region" description="Helical" evidence="1">
    <location>
        <begin position="96"/>
        <end position="114"/>
    </location>
</feature>
<dbReference type="Proteomes" id="UP000278962">
    <property type="component" value="Unassembled WGS sequence"/>
</dbReference>
<keyword evidence="4" id="KW-1185">Reference proteome</keyword>
<protein>
    <submittedName>
        <fullName evidence="3">Putative zinc finger protein</fullName>
    </submittedName>
</protein>
<feature type="transmembrane region" description="Helical" evidence="1">
    <location>
        <begin position="188"/>
        <end position="208"/>
    </location>
</feature>
<feature type="transmembrane region" description="Helical" evidence="1">
    <location>
        <begin position="120"/>
        <end position="140"/>
    </location>
</feature>
<feature type="transmembrane region" description="Helical" evidence="1">
    <location>
        <begin position="245"/>
        <end position="262"/>
    </location>
</feature>
<gene>
    <name evidence="3" type="ORF">C8N24_0141</name>
</gene>
<dbReference type="OrthoDB" id="3822520at2"/>
<keyword evidence="1" id="KW-1133">Transmembrane helix</keyword>
<dbReference type="Gene3D" id="1.10.10.1320">
    <property type="entry name" value="Anti-sigma factor, zinc-finger domain"/>
    <property type="match status" value="1"/>
</dbReference>
<name>A0A660L8T7_9ACTN</name>
<comment type="caution">
    <text evidence="3">The sequence shown here is derived from an EMBL/GenBank/DDBJ whole genome shotgun (WGS) entry which is preliminary data.</text>
</comment>
<dbReference type="InterPro" id="IPR027383">
    <property type="entry name" value="Znf_put"/>
</dbReference>
<feature type="transmembrane region" description="Helical" evidence="1">
    <location>
        <begin position="215"/>
        <end position="233"/>
    </location>
</feature>
<dbReference type="Pfam" id="PF13490">
    <property type="entry name" value="zf-HC2"/>
    <property type="match status" value="1"/>
</dbReference>
<dbReference type="EMBL" id="RBIL01000001">
    <property type="protein sequence ID" value="RKQ90340.1"/>
    <property type="molecule type" value="Genomic_DNA"/>
</dbReference>